<dbReference type="Gene3D" id="3.40.30.10">
    <property type="entry name" value="Glutaredoxin"/>
    <property type="match status" value="1"/>
</dbReference>
<dbReference type="InterPro" id="IPR044241">
    <property type="entry name" value="TxlA/HCF164"/>
</dbReference>
<dbReference type="OrthoDB" id="2121326at2759"/>
<dbReference type="PANTHER" id="PTHR47353:SF1">
    <property type="entry name" value="THIOREDOXIN-LIKE PROTEIN HCF164, CHLOROPLASTIC"/>
    <property type="match status" value="1"/>
</dbReference>
<gene>
    <name evidence="2" type="primary">HCF164</name>
    <name evidence="2" type="ORF">SPIL2461_LOCUS13721</name>
</gene>
<dbReference type="InterPro" id="IPR013766">
    <property type="entry name" value="Thioredoxin_domain"/>
</dbReference>
<dbReference type="Proteomes" id="UP000649617">
    <property type="component" value="Unassembled WGS sequence"/>
</dbReference>
<proteinExistence type="predicted"/>
<dbReference type="PANTHER" id="PTHR47353">
    <property type="entry name" value="THIOREDOXIN-LIKE PROTEIN HCF164, CHLOROPLASTIC"/>
    <property type="match status" value="1"/>
</dbReference>
<reference evidence="2" key="1">
    <citation type="submission" date="2021-02" db="EMBL/GenBank/DDBJ databases">
        <authorList>
            <person name="Dougan E. K."/>
            <person name="Rhodes N."/>
            <person name="Thang M."/>
            <person name="Chan C."/>
        </authorList>
    </citation>
    <scope>NUCLEOTIDE SEQUENCE</scope>
</reference>
<dbReference type="EMBL" id="CAJNIZ010030380">
    <property type="protein sequence ID" value="CAE7523345.1"/>
    <property type="molecule type" value="Genomic_DNA"/>
</dbReference>
<comment type="caution">
    <text evidence="2">The sequence shown here is derived from an EMBL/GenBank/DDBJ whole genome shotgun (WGS) entry which is preliminary data.</text>
</comment>
<dbReference type="InterPro" id="IPR036249">
    <property type="entry name" value="Thioredoxin-like_sf"/>
</dbReference>
<dbReference type="SUPFAM" id="SSF52833">
    <property type="entry name" value="Thioredoxin-like"/>
    <property type="match status" value="1"/>
</dbReference>
<feature type="domain" description="Thioredoxin" evidence="1">
    <location>
        <begin position="52"/>
        <end position="196"/>
    </location>
</feature>
<dbReference type="AlphaFoldDB" id="A0A812THK4"/>
<evidence type="ECO:0000313" key="3">
    <source>
        <dbReference type="Proteomes" id="UP000649617"/>
    </source>
</evidence>
<protein>
    <submittedName>
        <fullName evidence="2">HCF164 protein</fullName>
    </submittedName>
</protein>
<dbReference type="Pfam" id="PF00085">
    <property type="entry name" value="Thioredoxin"/>
    <property type="match status" value="1"/>
</dbReference>
<evidence type="ECO:0000313" key="2">
    <source>
        <dbReference type="EMBL" id="CAE7523345.1"/>
    </source>
</evidence>
<dbReference type="GO" id="GO:0016671">
    <property type="term" value="F:oxidoreductase activity, acting on a sulfur group of donors, disulfide as acceptor"/>
    <property type="evidence" value="ECO:0007669"/>
    <property type="project" value="TreeGrafter"/>
</dbReference>
<dbReference type="PROSITE" id="PS51352">
    <property type="entry name" value="THIOREDOXIN_2"/>
    <property type="match status" value="1"/>
</dbReference>
<evidence type="ECO:0000259" key="1">
    <source>
        <dbReference type="PROSITE" id="PS51352"/>
    </source>
</evidence>
<organism evidence="2 3">
    <name type="scientific">Symbiodinium pilosum</name>
    <name type="common">Dinoflagellate</name>
    <dbReference type="NCBI Taxonomy" id="2952"/>
    <lineage>
        <taxon>Eukaryota</taxon>
        <taxon>Sar</taxon>
        <taxon>Alveolata</taxon>
        <taxon>Dinophyceae</taxon>
        <taxon>Suessiales</taxon>
        <taxon>Symbiodiniaceae</taxon>
        <taxon>Symbiodinium</taxon>
    </lineage>
</organism>
<sequence>MTMARVSRSHGRGRAWVAAIAVAAALSLELLKASEGFVLGRRAALGAASLLPILSTKVPAAWAETEGLQLKSIKELAAESKKLDDALRSGRPVVVDFSAAWCGDCKAMAPKLQKIRQEMAGKDVEFITLDVSFAGPGQDMQFMFPYDRDTDKWARRFKVDGLPHVALVDSSHRVQTALVGDVPYDIMQADVEALRKGKELPYVMYDAFKNRASNDILAN</sequence>
<keyword evidence="3" id="KW-1185">Reference proteome</keyword>
<name>A0A812THK4_SYMPI</name>
<accession>A0A812THK4</accession>